<evidence type="ECO:0000313" key="3">
    <source>
        <dbReference type="Proteomes" id="UP000192578"/>
    </source>
</evidence>
<sequence length="115" mass="13406">MVLWLLLRYMSLHADLAVAAFFAKPSSIIAAVVDGEVFRLFLHPAEYTLQQQQQQQKKKSSLRYVTRTTTAFDNRVGFRIDNLSSWCLFYHLSSLFFRGAPEEHLALRLQTLRNR</sequence>
<reference evidence="3" key="1">
    <citation type="submission" date="2017-01" db="EMBL/GenBank/DDBJ databases">
        <title>Comparative genomics of anhydrobiosis in the tardigrade Hypsibius dujardini.</title>
        <authorList>
            <person name="Yoshida Y."/>
            <person name="Koutsovoulos G."/>
            <person name="Laetsch D."/>
            <person name="Stevens L."/>
            <person name="Kumar S."/>
            <person name="Horikawa D."/>
            <person name="Ishino K."/>
            <person name="Komine S."/>
            <person name="Tomita M."/>
            <person name="Blaxter M."/>
            <person name="Arakawa K."/>
        </authorList>
    </citation>
    <scope>NUCLEOTIDE SEQUENCE [LARGE SCALE GENOMIC DNA]</scope>
    <source>
        <strain evidence="3">Z151</strain>
    </source>
</reference>
<organism evidence="2 3">
    <name type="scientific">Hypsibius exemplaris</name>
    <name type="common">Freshwater tardigrade</name>
    <dbReference type="NCBI Taxonomy" id="2072580"/>
    <lineage>
        <taxon>Eukaryota</taxon>
        <taxon>Metazoa</taxon>
        <taxon>Ecdysozoa</taxon>
        <taxon>Tardigrada</taxon>
        <taxon>Eutardigrada</taxon>
        <taxon>Parachela</taxon>
        <taxon>Hypsibioidea</taxon>
        <taxon>Hypsibiidae</taxon>
        <taxon>Hypsibius</taxon>
    </lineage>
</organism>
<dbReference type="Proteomes" id="UP000192578">
    <property type="component" value="Unassembled WGS sequence"/>
</dbReference>
<comment type="caution">
    <text evidence="2">The sequence shown here is derived from an EMBL/GenBank/DDBJ whole genome shotgun (WGS) entry which is preliminary data.</text>
</comment>
<feature type="signal peptide" evidence="1">
    <location>
        <begin position="1"/>
        <end position="19"/>
    </location>
</feature>
<gene>
    <name evidence="2" type="ORF">BV898_07124</name>
</gene>
<accession>A0A1W0WUL7</accession>
<keyword evidence="3" id="KW-1185">Reference proteome</keyword>
<keyword evidence="1" id="KW-0732">Signal</keyword>
<evidence type="ECO:0000313" key="2">
    <source>
        <dbReference type="EMBL" id="OQV18870.1"/>
    </source>
</evidence>
<evidence type="ECO:0000256" key="1">
    <source>
        <dbReference type="SAM" id="SignalP"/>
    </source>
</evidence>
<feature type="chain" id="PRO_5012461407" description="Secreted protein" evidence="1">
    <location>
        <begin position="20"/>
        <end position="115"/>
    </location>
</feature>
<dbReference type="EMBL" id="MTYJ01000045">
    <property type="protein sequence ID" value="OQV18870.1"/>
    <property type="molecule type" value="Genomic_DNA"/>
</dbReference>
<dbReference type="AlphaFoldDB" id="A0A1W0WUL7"/>
<name>A0A1W0WUL7_HYPEX</name>
<proteinExistence type="predicted"/>
<evidence type="ECO:0008006" key="4">
    <source>
        <dbReference type="Google" id="ProtNLM"/>
    </source>
</evidence>
<protein>
    <recommendedName>
        <fullName evidence="4">Secreted protein</fullName>
    </recommendedName>
</protein>